<gene>
    <name evidence="1" type="ORF">RF11_04283</name>
</gene>
<comment type="caution">
    <text evidence="1">The sequence shown here is derived from an EMBL/GenBank/DDBJ whole genome shotgun (WGS) entry which is preliminary data.</text>
</comment>
<reference evidence="1 2" key="1">
    <citation type="journal article" date="2014" name="Genome Biol. Evol.">
        <title>The genome of the myxosporean Thelohanellus kitauei shows adaptations to nutrient acquisition within its fish host.</title>
        <authorList>
            <person name="Yang Y."/>
            <person name="Xiong J."/>
            <person name="Zhou Z."/>
            <person name="Huo F."/>
            <person name="Miao W."/>
            <person name="Ran C."/>
            <person name="Liu Y."/>
            <person name="Zhang J."/>
            <person name="Feng J."/>
            <person name="Wang M."/>
            <person name="Wang M."/>
            <person name="Wang L."/>
            <person name="Yao B."/>
        </authorList>
    </citation>
    <scope>NUCLEOTIDE SEQUENCE [LARGE SCALE GENOMIC DNA]</scope>
    <source>
        <strain evidence="1">Wuqing</strain>
    </source>
</reference>
<organism evidence="1 2">
    <name type="scientific">Thelohanellus kitauei</name>
    <name type="common">Myxosporean</name>
    <dbReference type="NCBI Taxonomy" id="669202"/>
    <lineage>
        <taxon>Eukaryota</taxon>
        <taxon>Metazoa</taxon>
        <taxon>Cnidaria</taxon>
        <taxon>Myxozoa</taxon>
        <taxon>Myxosporea</taxon>
        <taxon>Bivalvulida</taxon>
        <taxon>Platysporina</taxon>
        <taxon>Myxobolidae</taxon>
        <taxon>Thelohanellus</taxon>
    </lineage>
</organism>
<dbReference type="EMBL" id="JWZT01004849">
    <property type="protein sequence ID" value="KII62912.1"/>
    <property type="molecule type" value="Genomic_DNA"/>
</dbReference>
<protein>
    <submittedName>
        <fullName evidence="1">Uncharacterized protein</fullName>
    </submittedName>
</protein>
<dbReference type="Proteomes" id="UP000031668">
    <property type="component" value="Unassembled WGS sequence"/>
</dbReference>
<dbReference type="AlphaFoldDB" id="A0A0C2J1B3"/>
<name>A0A0C2J1B3_THEKT</name>
<accession>A0A0C2J1B3</accession>
<sequence>MHVFNRKFYVLLNISRIEFIKKTNEYPFPKLFKPVLVIFWGTFHTQSSFGSGQRSSSLREYNCLINFRPACYLWSIIYCKSFHEYKTIRYQSINFQLSDLVDRNLVIFHYAIHPDYNVNECYFIRCFGSNAIPQIDAVYARFSVIKLNEFGSSGDNPSQSEDVDSHEADLIKLNNTVFTIFCLMDNRFSVELIIDEHVGRFGFNLIEITLNELKCSVWEGYG</sequence>
<evidence type="ECO:0000313" key="2">
    <source>
        <dbReference type="Proteomes" id="UP000031668"/>
    </source>
</evidence>
<evidence type="ECO:0000313" key="1">
    <source>
        <dbReference type="EMBL" id="KII62912.1"/>
    </source>
</evidence>
<keyword evidence="2" id="KW-1185">Reference proteome</keyword>
<proteinExistence type="predicted"/>